<name>A0ACD3AZ93_9AGAR</name>
<gene>
    <name evidence="1" type="ORF">BDN72DRAFT_505256</name>
</gene>
<protein>
    <submittedName>
        <fullName evidence="1">Uncharacterized protein</fullName>
    </submittedName>
</protein>
<sequence>MIEIVGFDGCNPGWFTVHRQDTPTQCPCFHQNPNSDLKPTNALPKARSGIFLAPFSLGIATDGPCHLLRLLPTCSTQEHCWSEATSFFSRSPNPILRNRHSSGIINVDWCHLSIAIRWSKSPTQPIIDHPNAGVNQSQPVPSSPDKHNAYIQVPRPSRYNTPPCRRSFILNSIDLPPFQPRKAYEHPKKNSSPNRPNSLQGSIPP</sequence>
<evidence type="ECO:0000313" key="1">
    <source>
        <dbReference type="EMBL" id="TFK70835.1"/>
    </source>
</evidence>
<dbReference type="Proteomes" id="UP000308600">
    <property type="component" value="Unassembled WGS sequence"/>
</dbReference>
<evidence type="ECO:0000313" key="2">
    <source>
        <dbReference type="Proteomes" id="UP000308600"/>
    </source>
</evidence>
<dbReference type="EMBL" id="ML208307">
    <property type="protein sequence ID" value="TFK70835.1"/>
    <property type="molecule type" value="Genomic_DNA"/>
</dbReference>
<organism evidence="1 2">
    <name type="scientific">Pluteus cervinus</name>
    <dbReference type="NCBI Taxonomy" id="181527"/>
    <lineage>
        <taxon>Eukaryota</taxon>
        <taxon>Fungi</taxon>
        <taxon>Dikarya</taxon>
        <taxon>Basidiomycota</taxon>
        <taxon>Agaricomycotina</taxon>
        <taxon>Agaricomycetes</taxon>
        <taxon>Agaricomycetidae</taxon>
        <taxon>Agaricales</taxon>
        <taxon>Pluteineae</taxon>
        <taxon>Pluteaceae</taxon>
        <taxon>Pluteus</taxon>
    </lineage>
</organism>
<proteinExistence type="predicted"/>
<accession>A0ACD3AZ93</accession>
<reference evidence="1 2" key="1">
    <citation type="journal article" date="2019" name="Nat. Ecol. Evol.">
        <title>Megaphylogeny resolves global patterns of mushroom evolution.</title>
        <authorList>
            <person name="Varga T."/>
            <person name="Krizsan K."/>
            <person name="Foldi C."/>
            <person name="Dima B."/>
            <person name="Sanchez-Garcia M."/>
            <person name="Sanchez-Ramirez S."/>
            <person name="Szollosi G.J."/>
            <person name="Szarkandi J.G."/>
            <person name="Papp V."/>
            <person name="Albert L."/>
            <person name="Andreopoulos W."/>
            <person name="Angelini C."/>
            <person name="Antonin V."/>
            <person name="Barry K.W."/>
            <person name="Bougher N.L."/>
            <person name="Buchanan P."/>
            <person name="Buyck B."/>
            <person name="Bense V."/>
            <person name="Catcheside P."/>
            <person name="Chovatia M."/>
            <person name="Cooper J."/>
            <person name="Damon W."/>
            <person name="Desjardin D."/>
            <person name="Finy P."/>
            <person name="Geml J."/>
            <person name="Haridas S."/>
            <person name="Hughes K."/>
            <person name="Justo A."/>
            <person name="Karasinski D."/>
            <person name="Kautmanova I."/>
            <person name="Kiss B."/>
            <person name="Kocsube S."/>
            <person name="Kotiranta H."/>
            <person name="LaButti K.M."/>
            <person name="Lechner B.E."/>
            <person name="Liimatainen K."/>
            <person name="Lipzen A."/>
            <person name="Lukacs Z."/>
            <person name="Mihaltcheva S."/>
            <person name="Morgado L.N."/>
            <person name="Niskanen T."/>
            <person name="Noordeloos M.E."/>
            <person name="Ohm R.A."/>
            <person name="Ortiz-Santana B."/>
            <person name="Ovrebo C."/>
            <person name="Racz N."/>
            <person name="Riley R."/>
            <person name="Savchenko A."/>
            <person name="Shiryaev A."/>
            <person name="Soop K."/>
            <person name="Spirin V."/>
            <person name="Szebenyi C."/>
            <person name="Tomsovsky M."/>
            <person name="Tulloss R.E."/>
            <person name="Uehling J."/>
            <person name="Grigoriev I.V."/>
            <person name="Vagvolgyi C."/>
            <person name="Papp T."/>
            <person name="Martin F.M."/>
            <person name="Miettinen O."/>
            <person name="Hibbett D.S."/>
            <person name="Nagy L.G."/>
        </authorList>
    </citation>
    <scope>NUCLEOTIDE SEQUENCE [LARGE SCALE GENOMIC DNA]</scope>
    <source>
        <strain evidence="1 2">NL-1719</strain>
    </source>
</reference>
<keyword evidence="2" id="KW-1185">Reference proteome</keyword>